<gene>
    <name evidence="4" type="ORF">OHK93_004178</name>
</gene>
<evidence type="ECO:0000313" key="5">
    <source>
        <dbReference type="Proteomes" id="UP001161017"/>
    </source>
</evidence>
<dbReference type="AlphaFoldDB" id="A0AA43QIJ9"/>
<name>A0AA43QIJ9_9LECA</name>
<dbReference type="PROSITE" id="PS00028">
    <property type="entry name" value="ZINC_FINGER_C2H2_1"/>
    <property type="match status" value="1"/>
</dbReference>
<dbReference type="GO" id="GO:0006355">
    <property type="term" value="P:regulation of DNA-templated transcription"/>
    <property type="evidence" value="ECO:0007669"/>
    <property type="project" value="InterPro"/>
</dbReference>
<evidence type="ECO:0000313" key="4">
    <source>
        <dbReference type="EMBL" id="MDI1485989.1"/>
    </source>
</evidence>
<dbReference type="EMBL" id="JAPUFD010000002">
    <property type="protein sequence ID" value="MDI1485989.1"/>
    <property type="molecule type" value="Genomic_DNA"/>
</dbReference>
<accession>A0AA43QIJ9</accession>
<keyword evidence="5" id="KW-1185">Reference proteome</keyword>
<sequence length="222" mass="24300">MSHYQGHPPPPGYPPQQQWPHQHPGYAHGMPGGPYSSPGSAASGTPASAGPRGAGQVYSFVPIPGAQQHKRPRRRYEEIERMYKCGWQGCEKAYGTLNHLNAHVTMQSHGTKRTPEEFKEIRKEWKQRKKEEDSARKAEDDRARAQNGGSAETQAGDPNQPQGPNYPSGGNRPQLPPIGYAPSGAQVAQPYPSGVDQMYQTGSNGQVYPGYPHSPYGQGQQM</sequence>
<keyword evidence="1" id="KW-0479">Metal-binding</keyword>
<feature type="compositionally biased region" description="Polar residues" evidence="2">
    <location>
        <begin position="147"/>
        <end position="165"/>
    </location>
</feature>
<keyword evidence="1" id="KW-0863">Zinc-finger</keyword>
<feature type="region of interest" description="Disordered" evidence="2">
    <location>
        <begin position="106"/>
        <end position="222"/>
    </location>
</feature>
<dbReference type="InterPro" id="IPR039327">
    <property type="entry name" value="CON7-like"/>
</dbReference>
<feature type="domain" description="C2H2-type" evidence="3">
    <location>
        <begin position="83"/>
        <end position="114"/>
    </location>
</feature>
<keyword evidence="1" id="KW-0862">Zinc</keyword>
<evidence type="ECO:0000256" key="2">
    <source>
        <dbReference type="SAM" id="MobiDB-lite"/>
    </source>
</evidence>
<reference evidence="4" key="1">
    <citation type="journal article" date="2023" name="Genome Biol. Evol.">
        <title>First Whole Genome Sequence and Flow Cytometry Genome Size Data for the Lichen-Forming Fungus Ramalina farinacea (Ascomycota).</title>
        <authorList>
            <person name="Llewellyn T."/>
            <person name="Mian S."/>
            <person name="Hill R."/>
            <person name="Leitch I.J."/>
            <person name="Gaya E."/>
        </authorList>
    </citation>
    <scope>NUCLEOTIDE SEQUENCE</scope>
    <source>
        <strain evidence="4">LIQ254RAFAR</strain>
    </source>
</reference>
<dbReference type="Proteomes" id="UP001161017">
    <property type="component" value="Unassembled WGS sequence"/>
</dbReference>
<comment type="caution">
    <text evidence="4">The sequence shown here is derived from an EMBL/GenBank/DDBJ whole genome shotgun (WGS) entry which is preliminary data.</text>
</comment>
<evidence type="ECO:0000256" key="1">
    <source>
        <dbReference type="PROSITE-ProRule" id="PRU00042"/>
    </source>
</evidence>
<evidence type="ECO:0000259" key="3">
    <source>
        <dbReference type="PROSITE" id="PS50157"/>
    </source>
</evidence>
<dbReference type="GO" id="GO:0008270">
    <property type="term" value="F:zinc ion binding"/>
    <property type="evidence" value="ECO:0007669"/>
    <property type="project" value="UniProtKB-KW"/>
</dbReference>
<feature type="compositionally biased region" description="Low complexity" evidence="2">
    <location>
        <begin position="15"/>
        <end position="26"/>
    </location>
</feature>
<dbReference type="PROSITE" id="PS50157">
    <property type="entry name" value="ZINC_FINGER_C2H2_2"/>
    <property type="match status" value="1"/>
</dbReference>
<feature type="compositionally biased region" description="Low complexity" evidence="2">
    <location>
        <begin position="33"/>
        <end position="55"/>
    </location>
</feature>
<dbReference type="PANTHER" id="PTHR36167:SF3">
    <property type="entry name" value="C2H2 FINGER DOMAIN TRANSCRIPTION FACTOR (EUROFUNG)-RELATED"/>
    <property type="match status" value="1"/>
</dbReference>
<dbReference type="InterPro" id="IPR013087">
    <property type="entry name" value="Znf_C2H2_type"/>
</dbReference>
<dbReference type="Gene3D" id="3.30.160.60">
    <property type="entry name" value="Classic Zinc Finger"/>
    <property type="match status" value="1"/>
</dbReference>
<organism evidence="4 5">
    <name type="scientific">Ramalina farinacea</name>
    <dbReference type="NCBI Taxonomy" id="258253"/>
    <lineage>
        <taxon>Eukaryota</taxon>
        <taxon>Fungi</taxon>
        <taxon>Dikarya</taxon>
        <taxon>Ascomycota</taxon>
        <taxon>Pezizomycotina</taxon>
        <taxon>Lecanoromycetes</taxon>
        <taxon>OSLEUM clade</taxon>
        <taxon>Lecanoromycetidae</taxon>
        <taxon>Lecanorales</taxon>
        <taxon>Lecanorineae</taxon>
        <taxon>Ramalinaceae</taxon>
        <taxon>Ramalina</taxon>
    </lineage>
</organism>
<protein>
    <recommendedName>
        <fullName evidence="3">C2H2-type domain-containing protein</fullName>
    </recommendedName>
</protein>
<proteinExistence type="predicted"/>
<feature type="compositionally biased region" description="Basic and acidic residues" evidence="2">
    <location>
        <begin position="113"/>
        <end position="144"/>
    </location>
</feature>
<dbReference type="PANTHER" id="PTHR36167">
    <property type="entry name" value="C2H2 FINGER DOMAIN TRANSCRIPTION FACTOR (EUROFUNG)-RELATED"/>
    <property type="match status" value="1"/>
</dbReference>
<feature type="region of interest" description="Disordered" evidence="2">
    <location>
        <begin position="1"/>
        <end position="75"/>
    </location>
</feature>